<evidence type="ECO:0000256" key="15">
    <source>
        <dbReference type="ARBA" id="ARBA00040883"/>
    </source>
</evidence>
<dbReference type="PANTHER" id="PTHR34265">
    <property type="entry name" value="TYPE III PANTOTHENATE KINASE"/>
    <property type="match status" value="1"/>
</dbReference>
<comment type="function">
    <text evidence="16">Catalyzes the phosphorylation of pantothenate (Pan), the first step in CoA biosynthesis.</text>
</comment>
<comment type="subunit">
    <text evidence="5 16">Homodimer.</text>
</comment>
<dbReference type="UniPathway" id="UPA00241">
    <property type="reaction ID" value="UER00352"/>
</dbReference>
<evidence type="ECO:0000256" key="1">
    <source>
        <dbReference type="ARBA" id="ARBA00001206"/>
    </source>
</evidence>
<protein>
    <recommendedName>
        <fullName evidence="15 16">Type III pantothenate kinase</fullName>
        <ecNumber evidence="6 16">2.7.1.33</ecNumber>
    </recommendedName>
    <alternativeName>
        <fullName evidence="16">PanK-III</fullName>
    </alternativeName>
    <alternativeName>
        <fullName evidence="16">Pantothenic acid kinase</fullName>
    </alternativeName>
</protein>
<feature type="binding site" evidence="16">
    <location>
        <begin position="101"/>
        <end position="104"/>
    </location>
    <ligand>
        <name>substrate</name>
    </ligand>
</feature>
<keyword evidence="8 16" id="KW-0808">Transferase</keyword>
<dbReference type="InterPro" id="IPR043129">
    <property type="entry name" value="ATPase_NBD"/>
</dbReference>
<evidence type="ECO:0000256" key="5">
    <source>
        <dbReference type="ARBA" id="ARBA00011738"/>
    </source>
</evidence>
<dbReference type="GO" id="GO:0005524">
    <property type="term" value="F:ATP binding"/>
    <property type="evidence" value="ECO:0007669"/>
    <property type="project" value="UniProtKB-UniRule"/>
</dbReference>
<dbReference type="SUPFAM" id="SSF53067">
    <property type="entry name" value="Actin-like ATPase domain"/>
    <property type="match status" value="2"/>
</dbReference>
<dbReference type="InterPro" id="IPR004619">
    <property type="entry name" value="Type_III_PanK"/>
</dbReference>
<evidence type="ECO:0000256" key="3">
    <source>
        <dbReference type="ARBA" id="ARBA00004496"/>
    </source>
</evidence>
<evidence type="ECO:0000256" key="4">
    <source>
        <dbReference type="ARBA" id="ARBA00005225"/>
    </source>
</evidence>
<comment type="pathway">
    <text evidence="4 16">Cofactor biosynthesis; coenzyme A biosynthesis; CoA from (R)-pantothenate: step 1/5.</text>
</comment>
<comment type="cofactor">
    <cofactor evidence="16">
        <name>NH4(+)</name>
        <dbReference type="ChEBI" id="CHEBI:28938"/>
    </cofactor>
    <cofactor evidence="16">
        <name>K(+)</name>
        <dbReference type="ChEBI" id="CHEBI:29103"/>
    </cofactor>
    <text evidence="16">A monovalent cation. Ammonium or potassium.</text>
</comment>
<comment type="cofactor">
    <cofactor evidence="2">
        <name>K(+)</name>
        <dbReference type="ChEBI" id="CHEBI:29103"/>
    </cofactor>
</comment>
<evidence type="ECO:0000256" key="10">
    <source>
        <dbReference type="ARBA" id="ARBA00022777"/>
    </source>
</evidence>
<evidence type="ECO:0000313" key="18">
    <source>
        <dbReference type="Proteomes" id="UP000003688"/>
    </source>
</evidence>
<comment type="subcellular location">
    <subcellularLocation>
        <location evidence="3 16">Cytoplasm</location>
    </subcellularLocation>
</comment>
<dbReference type="NCBIfam" id="TIGR00671">
    <property type="entry name" value="baf"/>
    <property type="match status" value="1"/>
</dbReference>
<evidence type="ECO:0000256" key="6">
    <source>
        <dbReference type="ARBA" id="ARBA00012102"/>
    </source>
</evidence>
<proteinExistence type="inferred from homology"/>
<comment type="similarity">
    <text evidence="14 16">Belongs to the type III pantothenate kinase family.</text>
</comment>
<comment type="catalytic activity">
    <reaction evidence="1 16">
        <text>(R)-pantothenate + ATP = (R)-4'-phosphopantothenate + ADP + H(+)</text>
        <dbReference type="Rhea" id="RHEA:16373"/>
        <dbReference type="ChEBI" id="CHEBI:10986"/>
        <dbReference type="ChEBI" id="CHEBI:15378"/>
        <dbReference type="ChEBI" id="CHEBI:29032"/>
        <dbReference type="ChEBI" id="CHEBI:30616"/>
        <dbReference type="ChEBI" id="CHEBI:456216"/>
        <dbReference type="EC" id="2.7.1.33"/>
    </reaction>
</comment>
<dbReference type="GO" id="GO:0004594">
    <property type="term" value="F:pantothenate kinase activity"/>
    <property type="evidence" value="ECO:0007669"/>
    <property type="project" value="UniProtKB-UniRule"/>
</dbReference>
<evidence type="ECO:0000256" key="9">
    <source>
        <dbReference type="ARBA" id="ARBA00022741"/>
    </source>
</evidence>
<keyword evidence="9 16" id="KW-0547">Nucleotide-binding</keyword>
<dbReference type="HAMAP" id="MF_01274">
    <property type="entry name" value="Pantothen_kinase_3"/>
    <property type="match status" value="1"/>
</dbReference>
<name>B9XIV5_PEDPL</name>
<keyword evidence="7 16" id="KW-0963">Cytoplasm</keyword>
<evidence type="ECO:0000313" key="17">
    <source>
        <dbReference type="EMBL" id="EEF60182.1"/>
    </source>
</evidence>
<evidence type="ECO:0000256" key="8">
    <source>
        <dbReference type="ARBA" id="ARBA00022679"/>
    </source>
</evidence>
<dbReference type="CDD" id="cd24015">
    <property type="entry name" value="ASKHA_NBD_PanK-III"/>
    <property type="match status" value="1"/>
</dbReference>
<gene>
    <name evidence="16" type="primary">coaX</name>
    <name evidence="17" type="ORF">Cflav_PD3241</name>
</gene>
<keyword evidence="11 16" id="KW-0067">ATP-binding</keyword>
<evidence type="ECO:0000256" key="16">
    <source>
        <dbReference type="HAMAP-Rule" id="MF_01274"/>
    </source>
</evidence>
<dbReference type="GO" id="GO:0046872">
    <property type="term" value="F:metal ion binding"/>
    <property type="evidence" value="ECO:0007669"/>
    <property type="project" value="UniProtKB-KW"/>
</dbReference>
<sequence>MILLFDIGNTNTHLGLADKSRVIRQANVPTASWFKGEAGKLVEKFVGRNKLEGVSMCSVVPRATPRVKRTAKQTWGLDCLELSPRTICGVGIEYPKPKTIGPDRLANAVAVTHHFGAPAVVVDFGTAVTFDVVDVARNYVGGIIAPGLAAMTEYLHEKTALLPRIKIREEKAVIGKNTRQAMLIGAVHGYRGLIRELIAELKRDLKASRLPVVATGGYAELIAAKLPEITAVDQLLTLEGLRLVWNGNKNLKTAGSR</sequence>
<dbReference type="RefSeq" id="WP_007415748.1">
    <property type="nucleotide sequence ID" value="NZ_ABOX02000019.1"/>
</dbReference>
<evidence type="ECO:0000256" key="14">
    <source>
        <dbReference type="ARBA" id="ARBA00038036"/>
    </source>
</evidence>
<keyword evidence="16" id="KW-0479">Metal-binding</keyword>
<keyword evidence="13 16" id="KW-0173">Coenzyme A biosynthesis</keyword>
<dbReference type="STRING" id="320771.Cflav_PD3241"/>
<feature type="binding site" evidence="16">
    <location>
        <position position="178"/>
    </location>
    <ligand>
        <name>substrate</name>
    </ligand>
</feature>
<dbReference type="AlphaFoldDB" id="B9XIV5"/>
<dbReference type="EC" id="2.7.1.33" evidence="6 16"/>
<comment type="caution">
    <text evidence="17">The sequence shown here is derived from an EMBL/GenBank/DDBJ whole genome shotgun (WGS) entry which is preliminary data.</text>
</comment>
<feature type="binding site" evidence="16">
    <location>
        <position position="94"/>
    </location>
    <ligand>
        <name>substrate</name>
    </ligand>
</feature>
<keyword evidence="18" id="KW-1185">Reference proteome</keyword>
<evidence type="ECO:0000256" key="2">
    <source>
        <dbReference type="ARBA" id="ARBA00001958"/>
    </source>
</evidence>
<organism evidence="17 18">
    <name type="scientific">Pedosphaera parvula (strain Ellin514)</name>
    <dbReference type="NCBI Taxonomy" id="320771"/>
    <lineage>
        <taxon>Bacteria</taxon>
        <taxon>Pseudomonadati</taxon>
        <taxon>Verrucomicrobiota</taxon>
        <taxon>Pedosphaerae</taxon>
        <taxon>Pedosphaerales</taxon>
        <taxon>Pedosphaeraceae</taxon>
        <taxon>Pedosphaera</taxon>
    </lineage>
</organism>
<dbReference type="Proteomes" id="UP000003688">
    <property type="component" value="Unassembled WGS sequence"/>
</dbReference>
<dbReference type="GO" id="GO:0005737">
    <property type="term" value="C:cytoplasm"/>
    <property type="evidence" value="ECO:0007669"/>
    <property type="project" value="UniProtKB-SubCell"/>
</dbReference>
<evidence type="ECO:0000256" key="11">
    <source>
        <dbReference type="ARBA" id="ARBA00022840"/>
    </source>
</evidence>
<feature type="binding site" evidence="16">
    <location>
        <begin position="6"/>
        <end position="13"/>
    </location>
    <ligand>
        <name>ATP</name>
        <dbReference type="ChEBI" id="CHEBI:30616"/>
    </ligand>
</feature>
<keyword evidence="10 16" id="KW-0418">Kinase</keyword>
<evidence type="ECO:0000256" key="12">
    <source>
        <dbReference type="ARBA" id="ARBA00022958"/>
    </source>
</evidence>
<dbReference type="EMBL" id="ABOX02000019">
    <property type="protein sequence ID" value="EEF60182.1"/>
    <property type="molecule type" value="Genomic_DNA"/>
</dbReference>
<reference evidence="17 18" key="1">
    <citation type="journal article" date="2011" name="J. Bacteriol.">
        <title>Genome sequence of 'Pedosphaera parvula' Ellin514, an aerobic Verrucomicrobial isolate from pasture soil.</title>
        <authorList>
            <person name="Kant R."/>
            <person name="van Passel M.W."/>
            <person name="Sangwan P."/>
            <person name="Palva A."/>
            <person name="Lucas S."/>
            <person name="Copeland A."/>
            <person name="Lapidus A."/>
            <person name="Glavina Del Rio T."/>
            <person name="Dalin E."/>
            <person name="Tice H."/>
            <person name="Bruce D."/>
            <person name="Goodwin L."/>
            <person name="Pitluck S."/>
            <person name="Chertkov O."/>
            <person name="Larimer F.W."/>
            <person name="Land M.L."/>
            <person name="Hauser L."/>
            <person name="Brettin T.S."/>
            <person name="Detter J.C."/>
            <person name="Han S."/>
            <person name="de Vos W.M."/>
            <person name="Janssen P.H."/>
            <person name="Smidt H."/>
        </authorList>
    </citation>
    <scope>NUCLEOTIDE SEQUENCE [LARGE SCALE GENOMIC DNA]</scope>
    <source>
        <strain evidence="17 18">Ellin514</strain>
    </source>
</reference>
<feature type="active site" description="Proton acceptor" evidence="16">
    <location>
        <position position="103"/>
    </location>
</feature>
<dbReference type="OrthoDB" id="9804707at2"/>
<dbReference type="GO" id="GO:0015937">
    <property type="term" value="P:coenzyme A biosynthetic process"/>
    <property type="evidence" value="ECO:0007669"/>
    <property type="project" value="UniProtKB-UniRule"/>
</dbReference>
<dbReference type="Gene3D" id="3.30.420.40">
    <property type="match status" value="2"/>
</dbReference>
<feature type="binding site" evidence="16">
    <location>
        <position position="126"/>
    </location>
    <ligand>
        <name>ATP</name>
        <dbReference type="ChEBI" id="CHEBI:30616"/>
    </ligand>
</feature>
<feature type="binding site" evidence="16">
    <location>
        <position position="123"/>
    </location>
    <ligand>
        <name>K(+)</name>
        <dbReference type="ChEBI" id="CHEBI:29103"/>
    </ligand>
</feature>
<keyword evidence="12 16" id="KW-0630">Potassium</keyword>
<accession>B9XIV5</accession>
<dbReference type="PANTHER" id="PTHR34265:SF1">
    <property type="entry name" value="TYPE III PANTOTHENATE KINASE"/>
    <property type="match status" value="1"/>
</dbReference>
<evidence type="ECO:0000256" key="13">
    <source>
        <dbReference type="ARBA" id="ARBA00022993"/>
    </source>
</evidence>
<dbReference type="Pfam" id="PF03309">
    <property type="entry name" value="Pan_kinase"/>
    <property type="match status" value="1"/>
</dbReference>
<evidence type="ECO:0000256" key="7">
    <source>
        <dbReference type="ARBA" id="ARBA00022490"/>
    </source>
</evidence>